<keyword evidence="1" id="KW-0812">Transmembrane</keyword>
<dbReference type="AlphaFoldDB" id="A0A2M7QCI7"/>
<proteinExistence type="predicted"/>
<protein>
    <submittedName>
        <fullName evidence="2">Uncharacterized protein</fullName>
    </submittedName>
</protein>
<keyword evidence="1" id="KW-1133">Transmembrane helix</keyword>
<evidence type="ECO:0000256" key="1">
    <source>
        <dbReference type="SAM" id="Phobius"/>
    </source>
</evidence>
<organism evidence="2 3">
    <name type="scientific">Candidatus Roizmanbacteria bacterium CG_4_10_14_0_8_um_filter_39_9</name>
    <dbReference type="NCBI Taxonomy" id="1974829"/>
    <lineage>
        <taxon>Bacteria</taxon>
        <taxon>Candidatus Roizmaniibacteriota</taxon>
    </lineage>
</organism>
<evidence type="ECO:0000313" key="2">
    <source>
        <dbReference type="EMBL" id="PIY68934.1"/>
    </source>
</evidence>
<accession>A0A2M7QCI7</accession>
<dbReference type="EMBL" id="PFLF01000069">
    <property type="protein sequence ID" value="PIY68934.1"/>
    <property type="molecule type" value="Genomic_DNA"/>
</dbReference>
<sequence length="137" mass="15971">MFIGVGTTAVLKNKSSLHPFLLYPLVIVIFIFSLSFSYYYRVKDFYSYPEDLNQMARILDTFTKTSDKVITDRLGDTTLLYLANRKGAPMLYHSIPQMKELGYTYYMTDKKEIITELKTTKECPLLFENAQFALFKL</sequence>
<gene>
    <name evidence="2" type="ORF">COY90_03305</name>
</gene>
<feature type="transmembrane region" description="Helical" evidence="1">
    <location>
        <begin position="20"/>
        <end position="40"/>
    </location>
</feature>
<comment type="caution">
    <text evidence="2">The sequence shown here is derived from an EMBL/GenBank/DDBJ whole genome shotgun (WGS) entry which is preliminary data.</text>
</comment>
<reference evidence="3" key="1">
    <citation type="submission" date="2017-09" db="EMBL/GenBank/DDBJ databases">
        <title>Depth-based differentiation of microbial function through sediment-hosted aquifers and enrichment of novel symbionts in the deep terrestrial subsurface.</title>
        <authorList>
            <person name="Probst A.J."/>
            <person name="Ladd B."/>
            <person name="Jarett J.K."/>
            <person name="Geller-Mcgrath D.E."/>
            <person name="Sieber C.M.K."/>
            <person name="Emerson J.B."/>
            <person name="Anantharaman K."/>
            <person name="Thomas B.C."/>
            <person name="Malmstrom R."/>
            <person name="Stieglmeier M."/>
            <person name="Klingl A."/>
            <person name="Woyke T."/>
            <person name="Ryan C.M."/>
            <person name="Banfield J.F."/>
        </authorList>
    </citation>
    <scope>NUCLEOTIDE SEQUENCE [LARGE SCALE GENOMIC DNA]</scope>
</reference>
<name>A0A2M7QCI7_9BACT</name>
<evidence type="ECO:0000313" key="3">
    <source>
        <dbReference type="Proteomes" id="UP000230108"/>
    </source>
</evidence>
<dbReference type="Proteomes" id="UP000230108">
    <property type="component" value="Unassembled WGS sequence"/>
</dbReference>
<keyword evidence="1" id="KW-0472">Membrane</keyword>